<dbReference type="InterPro" id="IPR036365">
    <property type="entry name" value="PGBD-like_sf"/>
</dbReference>
<evidence type="ECO:0000259" key="1">
    <source>
        <dbReference type="Pfam" id="PF01471"/>
    </source>
</evidence>
<dbReference type="OrthoDB" id="245200at2"/>
<dbReference type="InterPro" id="IPR002477">
    <property type="entry name" value="Peptidoglycan-bd-like"/>
</dbReference>
<organism evidence="2 3">
    <name type="scientific">Novipirellula herctigrandis</name>
    <dbReference type="NCBI Taxonomy" id="2527986"/>
    <lineage>
        <taxon>Bacteria</taxon>
        <taxon>Pseudomonadati</taxon>
        <taxon>Planctomycetota</taxon>
        <taxon>Planctomycetia</taxon>
        <taxon>Pirellulales</taxon>
        <taxon>Pirellulaceae</taxon>
        <taxon>Novipirellula</taxon>
    </lineage>
</organism>
<comment type="caution">
    <text evidence="2">The sequence shown here is derived from an EMBL/GenBank/DDBJ whole genome shotgun (WGS) entry which is preliminary data.</text>
</comment>
<gene>
    <name evidence="2" type="ORF">CA13_16930</name>
</gene>
<reference evidence="2 3" key="1">
    <citation type="submission" date="2019-02" db="EMBL/GenBank/DDBJ databases">
        <title>Deep-cultivation of Planctomycetes and their phenomic and genomic characterization uncovers novel biology.</title>
        <authorList>
            <person name="Wiegand S."/>
            <person name="Jogler M."/>
            <person name="Boedeker C."/>
            <person name="Pinto D."/>
            <person name="Vollmers J."/>
            <person name="Rivas-Marin E."/>
            <person name="Kohn T."/>
            <person name="Peeters S.H."/>
            <person name="Heuer A."/>
            <person name="Rast P."/>
            <person name="Oberbeckmann S."/>
            <person name="Bunk B."/>
            <person name="Jeske O."/>
            <person name="Meyerdierks A."/>
            <person name="Storesund J.E."/>
            <person name="Kallscheuer N."/>
            <person name="Luecker S."/>
            <person name="Lage O.M."/>
            <person name="Pohl T."/>
            <person name="Merkel B.J."/>
            <person name="Hornburger P."/>
            <person name="Mueller R.-W."/>
            <person name="Bruemmer F."/>
            <person name="Labrenz M."/>
            <person name="Spormann A.M."/>
            <person name="Op Den Camp H."/>
            <person name="Overmann J."/>
            <person name="Amann R."/>
            <person name="Jetten M.S.M."/>
            <person name="Mascher T."/>
            <person name="Medema M.H."/>
            <person name="Devos D.P."/>
            <person name="Kaster A.-K."/>
            <person name="Ovreas L."/>
            <person name="Rohde M."/>
            <person name="Galperin M.Y."/>
            <person name="Jogler C."/>
        </authorList>
    </citation>
    <scope>NUCLEOTIDE SEQUENCE [LARGE SCALE GENOMIC DNA]</scope>
    <source>
        <strain evidence="2 3">CA13</strain>
    </source>
</reference>
<dbReference type="SUPFAM" id="SSF47090">
    <property type="entry name" value="PGBD-like"/>
    <property type="match status" value="1"/>
</dbReference>
<sequence length="267" mass="29651">MTTTLTRVVRFGTRGEDALEIQQLLNQGPSAMPPLVTDGIFGTKSASRTREFQQTSHLVVDGIVGPNTWAELLAKLGDILGIPPVKTPNKDAIRKLVIWEASRLIGKVDFTQMIDGRPKGIDLIQTMFKDAANVSLTDANFRNPTTKAWSSQPYVSGKKKSWCGIFCIYCLRQAGLKSIRWDITIGAPRGPIALNTWSTQFVQNIKLADVGTVATQQHHFLIEKVDPNNAYTPSLHTIDGNLIAGRIQRRIGYHKVGKDNFNYYSLK</sequence>
<dbReference type="Pfam" id="PF01471">
    <property type="entry name" value="PG_binding_1"/>
    <property type="match status" value="1"/>
</dbReference>
<evidence type="ECO:0000313" key="3">
    <source>
        <dbReference type="Proteomes" id="UP000315010"/>
    </source>
</evidence>
<dbReference type="Gene3D" id="1.10.101.10">
    <property type="entry name" value="PGBD-like superfamily/PGBD"/>
    <property type="match status" value="1"/>
</dbReference>
<dbReference type="Proteomes" id="UP000315010">
    <property type="component" value="Unassembled WGS sequence"/>
</dbReference>
<dbReference type="RefSeq" id="WP_146395331.1">
    <property type="nucleotide sequence ID" value="NZ_SJPJ01000001.1"/>
</dbReference>
<keyword evidence="3" id="KW-1185">Reference proteome</keyword>
<proteinExistence type="predicted"/>
<dbReference type="EMBL" id="SJPJ01000001">
    <property type="protein sequence ID" value="TWT80280.1"/>
    <property type="molecule type" value="Genomic_DNA"/>
</dbReference>
<dbReference type="AlphaFoldDB" id="A0A5C5YZA9"/>
<name>A0A5C5YZA9_9BACT</name>
<accession>A0A5C5YZA9</accession>
<protein>
    <submittedName>
        <fullName evidence="2">Putative peptidoglycan binding domain protein</fullName>
    </submittedName>
</protein>
<evidence type="ECO:0000313" key="2">
    <source>
        <dbReference type="EMBL" id="TWT80280.1"/>
    </source>
</evidence>
<feature type="domain" description="Peptidoglycan binding-like" evidence="1">
    <location>
        <begin position="14"/>
        <end position="72"/>
    </location>
</feature>
<dbReference type="InterPro" id="IPR036366">
    <property type="entry name" value="PGBDSf"/>
</dbReference>